<feature type="transmembrane region" description="Helical" evidence="2">
    <location>
        <begin position="388"/>
        <end position="416"/>
    </location>
</feature>
<accession>A0A9W2ZPS3</accession>
<dbReference type="GO" id="GO:0008028">
    <property type="term" value="F:monocarboxylic acid transmembrane transporter activity"/>
    <property type="evidence" value="ECO:0007669"/>
    <property type="project" value="TreeGrafter"/>
</dbReference>
<evidence type="ECO:0000256" key="2">
    <source>
        <dbReference type="SAM" id="Phobius"/>
    </source>
</evidence>
<dbReference type="InterPro" id="IPR036259">
    <property type="entry name" value="MFS_trans_sf"/>
</dbReference>
<keyword evidence="4" id="KW-1185">Reference proteome</keyword>
<name>A0A9W2ZPS3_BIOGL</name>
<protein>
    <submittedName>
        <fullName evidence="5">Monocarboxylate transporter 12-B-like isoform X1</fullName>
    </submittedName>
</protein>
<dbReference type="GeneID" id="106058878"/>
<organism evidence="4 5">
    <name type="scientific">Biomphalaria glabrata</name>
    <name type="common">Bloodfluke planorb</name>
    <name type="synonym">Freshwater snail</name>
    <dbReference type="NCBI Taxonomy" id="6526"/>
    <lineage>
        <taxon>Eukaryota</taxon>
        <taxon>Metazoa</taxon>
        <taxon>Spiralia</taxon>
        <taxon>Lophotrochozoa</taxon>
        <taxon>Mollusca</taxon>
        <taxon>Gastropoda</taxon>
        <taxon>Heterobranchia</taxon>
        <taxon>Euthyneura</taxon>
        <taxon>Panpulmonata</taxon>
        <taxon>Hygrophila</taxon>
        <taxon>Lymnaeoidea</taxon>
        <taxon>Planorbidae</taxon>
        <taxon>Biomphalaria</taxon>
    </lineage>
</organism>
<reference evidence="5" key="1">
    <citation type="submission" date="2025-08" db="UniProtKB">
        <authorList>
            <consortium name="RefSeq"/>
        </authorList>
    </citation>
    <scope>IDENTIFICATION</scope>
</reference>
<dbReference type="InterPro" id="IPR011701">
    <property type="entry name" value="MFS"/>
</dbReference>
<feature type="transmembrane region" description="Helical" evidence="2">
    <location>
        <begin position="551"/>
        <end position="572"/>
    </location>
</feature>
<dbReference type="Pfam" id="PF07690">
    <property type="entry name" value="MFS_1"/>
    <property type="match status" value="2"/>
</dbReference>
<dbReference type="PANTHER" id="PTHR11360">
    <property type="entry name" value="MONOCARBOXYLATE TRANSPORTER"/>
    <property type="match status" value="1"/>
</dbReference>
<feature type="transmembrane region" description="Helical" evidence="2">
    <location>
        <begin position="141"/>
        <end position="161"/>
    </location>
</feature>
<dbReference type="Proteomes" id="UP001165740">
    <property type="component" value="Chromosome 2"/>
</dbReference>
<dbReference type="PROSITE" id="PS50850">
    <property type="entry name" value="MFS"/>
    <property type="match status" value="1"/>
</dbReference>
<dbReference type="PROSITE" id="PS51257">
    <property type="entry name" value="PROKAR_LIPOPROTEIN"/>
    <property type="match status" value="1"/>
</dbReference>
<dbReference type="InterPro" id="IPR050327">
    <property type="entry name" value="Proton-linked_MCT"/>
</dbReference>
<feature type="transmembrane region" description="Helical" evidence="2">
    <location>
        <begin position="54"/>
        <end position="77"/>
    </location>
</feature>
<feature type="transmembrane region" description="Helical" evidence="2">
    <location>
        <begin position="12"/>
        <end position="42"/>
    </location>
</feature>
<dbReference type="AlphaFoldDB" id="A0A9W2ZPS3"/>
<dbReference type="InterPro" id="IPR020846">
    <property type="entry name" value="MFS_dom"/>
</dbReference>
<feature type="transmembrane region" description="Helical" evidence="2">
    <location>
        <begin position="519"/>
        <end position="539"/>
    </location>
</feature>
<evidence type="ECO:0000313" key="5">
    <source>
        <dbReference type="RefSeq" id="XP_055876883.1"/>
    </source>
</evidence>
<proteinExistence type="predicted"/>
<dbReference type="OrthoDB" id="6499973at2759"/>
<feature type="transmembrane region" description="Helical" evidence="2">
    <location>
        <begin position="84"/>
        <end position="103"/>
    </location>
</feature>
<evidence type="ECO:0000313" key="4">
    <source>
        <dbReference type="Proteomes" id="UP001165740"/>
    </source>
</evidence>
<feature type="transmembrane region" description="Helical" evidence="2">
    <location>
        <begin position="483"/>
        <end position="507"/>
    </location>
</feature>
<comment type="subcellular location">
    <subcellularLocation>
        <location evidence="1">Membrane</location>
        <topology evidence="1">Multi-pass membrane protein</topology>
    </subcellularLocation>
</comment>
<dbReference type="RefSeq" id="XP_055876883.1">
    <property type="nucleotide sequence ID" value="XM_056020908.1"/>
</dbReference>
<feature type="transmembrane region" description="Helical" evidence="2">
    <location>
        <begin position="460"/>
        <end position="477"/>
    </location>
</feature>
<dbReference type="PANTHER" id="PTHR11360:SF303">
    <property type="entry name" value="MAJOR FACILITATOR SUPERFAMILY (MFS) PROFILE DOMAIN-CONTAINING PROTEIN"/>
    <property type="match status" value="1"/>
</dbReference>
<keyword evidence="2" id="KW-1133">Transmembrane helix</keyword>
<dbReference type="SUPFAM" id="SSF103473">
    <property type="entry name" value="MFS general substrate transporter"/>
    <property type="match status" value="1"/>
</dbReference>
<feature type="domain" description="Major facilitator superfamily (MFS) profile" evidence="3">
    <location>
        <begin position="395"/>
        <end position="585"/>
    </location>
</feature>
<feature type="transmembrane region" description="Helical" evidence="2">
    <location>
        <begin position="431"/>
        <end position="453"/>
    </location>
</feature>
<keyword evidence="2" id="KW-0472">Membrane</keyword>
<keyword evidence="2" id="KW-0812">Transmembrane</keyword>
<dbReference type="Gene3D" id="1.20.1250.20">
    <property type="entry name" value="MFS general substrate transporter like domains"/>
    <property type="match status" value="2"/>
</dbReference>
<dbReference type="OMA" id="NYACIGI"/>
<dbReference type="GO" id="GO:0016020">
    <property type="term" value="C:membrane"/>
    <property type="evidence" value="ECO:0007669"/>
    <property type="project" value="UniProtKB-SubCell"/>
</dbReference>
<gene>
    <name evidence="5" type="primary">LOC106058878</name>
</gene>
<sequence>MALLKEVKMEGGIQGMVIVFSACMIQVLAFGNYACVGIYTLYLLEEFPEDTVGVSLISSIHFALLLGCGPLISFLMTKVSYRKLSILGALLVFVGILCTPLLIHLPALYLFFGVFAGLGGCFIYLPSHVLSGLYYDKYRSLSTGVATSGTGLGAILMPLIVSNLIEEYSWKGSLLILAGLDFHLLIFALLMLPPPTPPSVTKCTKDDDYRMSELHSQKDLSNDKAVKLSGADRSGASTLYEPLTNDTGYNYDYSEKTEENHRLLLSIAEDEQCNFEINHQESSHHSNNKKNEENSVKQKLRAYNSVPDDDISMVFQPSYLSWATNLSVRGSRLYDSFPSFLHETDIGTHSENNFPVSNKFNGKLTQKMQINPETIKHKTLKETLKHHFLLFINFKFLIYFISTILWSLSTIIFITFGPELFVLKGLSKYDAAIVFTFFGVGQLLGCIFISILGSCVGKRVFLYILSNSLTGFFIGIAPLYDSYAWIVMVCLCSGLAYGGILGLYMIVMVDIVGVDDMEIGLGYIMLASGIGCFAGPPLGGYLKEIYYDYNYSFYLAGVFAVVAGLCMVFIYLKCCKEKELKEEYV</sequence>
<feature type="transmembrane region" description="Helical" evidence="2">
    <location>
        <begin position="173"/>
        <end position="192"/>
    </location>
</feature>
<evidence type="ECO:0000259" key="3">
    <source>
        <dbReference type="PROSITE" id="PS50850"/>
    </source>
</evidence>
<feature type="transmembrane region" description="Helical" evidence="2">
    <location>
        <begin position="109"/>
        <end position="129"/>
    </location>
</feature>
<evidence type="ECO:0000256" key="1">
    <source>
        <dbReference type="ARBA" id="ARBA00004141"/>
    </source>
</evidence>